<proteinExistence type="predicted"/>
<dbReference type="InterPro" id="IPR048792">
    <property type="entry name" value="CarD_C"/>
</dbReference>
<dbReference type="InterPro" id="IPR036101">
    <property type="entry name" value="CarD-like/TRCF_RID_sf"/>
</dbReference>
<dbReference type="AlphaFoldDB" id="A0A1H3H4X9"/>
<sequence length="159" mass="18036">MYDIGDKIVYPMHGAGVVKAIEEKELFDECQWYYLMEIVSEGMEILIPVDKADEIGVRPIVSLERINIMLSALEGPMDEMLSNWTKRYQNNLELLKKGDLIDVAHVVRNLTLMDRKKGLSSGEKKMLVTAKNFLVSEMVVVCGKTKKEADSVIEDRINA</sequence>
<dbReference type="InterPro" id="IPR052531">
    <property type="entry name" value="CarD-like_regulator"/>
</dbReference>
<dbReference type="EMBL" id="FNOU01000016">
    <property type="protein sequence ID" value="SDY10380.1"/>
    <property type="molecule type" value="Genomic_DNA"/>
</dbReference>
<dbReference type="InterPro" id="IPR003711">
    <property type="entry name" value="CarD-like/TRCF_RID"/>
</dbReference>
<name>A0A1H3H4X9_EUBBA</name>
<feature type="domain" description="CarD-like/TRCF RNAP-interacting" evidence="1">
    <location>
        <begin position="1"/>
        <end position="111"/>
    </location>
</feature>
<protein>
    <submittedName>
        <fullName evidence="2">Transcriptional regulator, CarD family</fullName>
    </submittedName>
</protein>
<dbReference type="Proteomes" id="UP000199652">
    <property type="component" value="Unassembled WGS sequence"/>
</dbReference>
<dbReference type="SUPFAM" id="SSF141259">
    <property type="entry name" value="CarD-like"/>
    <property type="match status" value="1"/>
</dbReference>
<dbReference type="GO" id="GO:0009303">
    <property type="term" value="P:rRNA transcription"/>
    <property type="evidence" value="ECO:0007669"/>
    <property type="project" value="TreeGrafter"/>
</dbReference>
<dbReference type="Gene3D" id="1.20.58.1290">
    <property type="entry name" value="CarD-like, C-terminal domain"/>
    <property type="match status" value="1"/>
</dbReference>
<dbReference type="PANTHER" id="PTHR38447:SF1">
    <property type="entry name" value="RNA POLYMERASE-BINDING TRANSCRIPTION FACTOR CARD"/>
    <property type="match status" value="1"/>
</dbReference>
<evidence type="ECO:0000259" key="1">
    <source>
        <dbReference type="SMART" id="SM01058"/>
    </source>
</evidence>
<organism evidence="2 3">
    <name type="scientific">Eubacterium barkeri</name>
    <name type="common">Clostridium barkeri</name>
    <dbReference type="NCBI Taxonomy" id="1528"/>
    <lineage>
        <taxon>Bacteria</taxon>
        <taxon>Bacillati</taxon>
        <taxon>Bacillota</taxon>
        <taxon>Clostridia</taxon>
        <taxon>Eubacteriales</taxon>
        <taxon>Eubacteriaceae</taxon>
        <taxon>Eubacterium</taxon>
    </lineage>
</organism>
<evidence type="ECO:0000313" key="3">
    <source>
        <dbReference type="Proteomes" id="UP000199652"/>
    </source>
</evidence>
<evidence type="ECO:0000313" key="2">
    <source>
        <dbReference type="EMBL" id="SDY10380.1"/>
    </source>
</evidence>
<gene>
    <name evidence="2" type="ORF">SAMN04488579_11652</name>
</gene>
<dbReference type="Gene3D" id="2.40.10.170">
    <property type="match status" value="1"/>
</dbReference>
<dbReference type="Pfam" id="PF21095">
    <property type="entry name" value="CarD_C"/>
    <property type="match status" value="1"/>
</dbReference>
<accession>A0A1H3H4X9</accession>
<dbReference type="Pfam" id="PF02559">
    <property type="entry name" value="CarD_TRCF_RID"/>
    <property type="match status" value="1"/>
</dbReference>
<dbReference type="OrthoDB" id="9786074at2"/>
<dbReference type="STRING" id="1528.SAMN04488579_11652"/>
<dbReference type="RefSeq" id="WP_090245943.1">
    <property type="nucleotide sequence ID" value="NZ_FNOU01000016.1"/>
</dbReference>
<keyword evidence="3" id="KW-1185">Reference proteome</keyword>
<dbReference type="SMART" id="SM01058">
    <property type="entry name" value="CarD_TRCF"/>
    <property type="match status" value="1"/>
</dbReference>
<dbReference type="InterPro" id="IPR042215">
    <property type="entry name" value="CarD-like_C"/>
</dbReference>
<reference evidence="3" key="1">
    <citation type="submission" date="2016-10" db="EMBL/GenBank/DDBJ databases">
        <authorList>
            <person name="Varghese N."/>
            <person name="Submissions S."/>
        </authorList>
    </citation>
    <scope>NUCLEOTIDE SEQUENCE [LARGE SCALE GENOMIC DNA]</scope>
    <source>
        <strain evidence="3">VPI 5359</strain>
    </source>
</reference>
<dbReference type="PANTHER" id="PTHR38447">
    <property type="entry name" value="TRANSCRIPTION FACTOR YDEB-RELATED"/>
    <property type="match status" value="1"/>
</dbReference>